<name>A0AB94IY34_9BACT</name>
<dbReference type="KEGG" id="sbr:SY1_16490"/>
<dbReference type="EMBL" id="FP929056">
    <property type="protein sequence ID" value="CBL28619.1"/>
    <property type="molecule type" value="Genomic_DNA"/>
</dbReference>
<dbReference type="AlphaFoldDB" id="A0AB94IY34"/>
<protein>
    <submittedName>
        <fullName evidence="1">Uncharacterized protein</fullName>
    </submittedName>
</protein>
<dbReference type="Proteomes" id="UP000008957">
    <property type="component" value="Chromosome"/>
</dbReference>
<evidence type="ECO:0000313" key="1">
    <source>
        <dbReference type="EMBL" id="CBL28619.1"/>
    </source>
</evidence>
<accession>A0AB94IY34</accession>
<keyword evidence="2" id="KW-1185">Reference proteome</keyword>
<dbReference type="RefSeq" id="WP_015556766.1">
    <property type="nucleotide sequence ID" value="NC_021038.1"/>
</dbReference>
<reference evidence="1 2" key="2">
    <citation type="submission" date="2010-03" db="EMBL/GenBank/DDBJ databases">
        <authorList>
            <person name="Pajon A."/>
        </authorList>
    </citation>
    <scope>NUCLEOTIDE SEQUENCE [LARGE SCALE GENOMIC DNA]</scope>
    <source>
        <strain evidence="1 2">SGP1</strain>
    </source>
</reference>
<evidence type="ECO:0000313" key="2">
    <source>
        <dbReference type="Proteomes" id="UP000008957"/>
    </source>
</evidence>
<sequence>MRFAFLIMGDDFNVEADRASIHDGDAQIVGVANLKEAKEEARRLQREGVDCIELCGAFKEDGAREVIEATGNELPVGYIVHFPEQDEVYRAAFSK</sequence>
<dbReference type="Pfam" id="PF20116">
    <property type="entry name" value="DUF6506"/>
    <property type="match status" value="1"/>
</dbReference>
<dbReference type="InterPro" id="IPR045441">
    <property type="entry name" value="DUF6506"/>
</dbReference>
<proteinExistence type="predicted"/>
<reference evidence="2" key="1">
    <citation type="submission" date="2010-03" db="EMBL/GenBank/DDBJ databases">
        <title>The genome sequence of Synergistetes sp. SGP1.</title>
        <authorList>
            <consortium name="metaHIT consortium -- http://www.metahit.eu/"/>
            <person name="Pajon A."/>
            <person name="Turner K."/>
            <person name="Parkhill J."/>
            <person name="Wade W."/>
            <person name="Vartoukian S."/>
        </authorList>
    </citation>
    <scope>NUCLEOTIDE SEQUENCE [LARGE SCALE GENOMIC DNA]</scope>
    <source>
        <strain evidence="2">SGP1</strain>
    </source>
</reference>
<gene>
    <name evidence="1" type="ORF">SY1_16490</name>
</gene>
<organism evidence="1 2">
    <name type="scientific">Fretibacterium fastidiosum</name>
    <dbReference type="NCBI Taxonomy" id="651822"/>
    <lineage>
        <taxon>Bacteria</taxon>
        <taxon>Thermotogati</taxon>
        <taxon>Synergistota</taxon>
        <taxon>Synergistia</taxon>
        <taxon>Synergistales</taxon>
        <taxon>Aminobacteriaceae</taxon>
        <taxon>Fretibacterium</taxon>
    </lineage>
</organism>